<gene>
    <name evidence="2" type="ORF">HA237_00340</name>
    <name evidence="3" type="ORF">J4224_05155</name>
</gene>
<reference evidence="3" key="2">
    <citation type="submission" date="2021-03" db="EMBL/GenBank/DDBJ databases">
        <authorList>
            <person name="Jaffe A."/>
        </authorList>
    </citation>
    <scope>NUCLEOTIDE SEQUENCE</scope>
    <source>
        <strain evidence="3">RIFCSPHIGHO2_01_FULL_GW2011_AR10_43_9</strain>
    </source>
</reference>
<keyword evidence="1" id="KW-1133">Transmembrane helix</keyword>
<dbReference type="Pfam" id="PF01889">
    <property type="entry name" value="DUF63"/>
    <property type="match status" value="1"/>
</dbReference>
<dbReference type="Proteomes" id="UP000577419">
    <property type="component" value="Unassembled WGS sequence"/>
</dbReference>
<comment type="caution">
    <text evidence="2">The sequence shown here is derived from an EMBL/GenBank/DDBJ whole genome shotgun (WGS) entry which is preliminary data.</text>
</comment>
<sequence length="278" mass="30618">MVGFPPFIQEFFLDPICNYSGYNFVNTLTYGIILIGIAFYLVFPFFNKRGIRFDFRFGLAVLAFVLFGSTLRILEDLKILGRSCNPFEPGFLTVTPGIYVAVGLLAIAALIFSIWLAKKIKQETIKVFGAIGTLLAAPFVLFDFIQFVAWQYFTAIIILTAVAVGISYLIAKKIRPQLVTDRLNLLAVAGQALDGSATFIATQFLNCGEQHPLSEAILGVFPAAFILVKVALALLIIYYVDKEVKDKNMAGFIKVFIIIMGFAPGIRDAFTVGVGTCF</sequence>
<dbReference type="EMBL" id="DUFG01000002">
    <property type="protein sequence ID" value="HIH07798.1"/>
    <property type="molecule type" value="Genomic_DNA"/>
</dbReference>
<evidence type="ECO:0000313" key="2">
    <source>
        <dbReference type="EMBL" id="HIH07798.1"/>
    </source>
</evidence>
<feature type="transmembrane region" description="Helical" evidence="1">
    <location>
        <begin position="183"/>
        <end position="205"/>
    </location>
</feature>
<feature type="transmembrane region" description="Helical" evidence="1">
    <location>
        <begin position="94"/>
        <end position="115"/>
    </location>
</feature>
<feature type="transmembrane region" description="Helical" evidence="1">
    <location>
        <begin position="252"/>
        <end position="270"/>
    </location>
</feature>
<dbReference type="InterPro" id="IPR002749">
    <property type="entry name" value="DUF63"/>
</dbReference>
<feature type="transmembrane region" description="Helical" evidence="1">
    <location>
        <begin position="55"/>
        <end position="74"/>
    </location>
</feature>
<dbReference type="AlphaFoldDB" id="A0A7J4IQN2"/>
<keyword evidence="1" id="KW-0472">Membrane</keyword>
<feature type="transmembrane region" description="Helical" evidence="1">
    <location>
        <begin position="20"/>
        <end position="43"/>
    </location>
</feature>
<feature type="transmembrane region" description="Helical" evidence="1">
    <location>
        <begin position="217"/>
        <end position="240"/>
    </location>
</feature>
<evidence type="ECO:0000313" key="4">
    <source>
        <dbReference type="Proteomes" id="UP000577419"/>
    </source>
</evidence>
<feature type="transmembrane region" description="Helical" evidence="1">
    <location>
        <begin position="152"/>
        <end position="171"/>
    </location>
</feature>
<keyword evidence="1" id="KW-0812">Transmembrane</keyword>
<dbReference type="Proteomes" id="UP000683213">
    <property type="component" value="Unassembled WGS sequence"/>
</dbReference>
<protein>
    <submittedName>
        <fullName evidence="2">DUF63 family protein</fullName>
    </submittedName>
</protein>
<accession>A0A7J4IQN2</accession>
<evidence type="ECO:0000256" key="1">
    <source>
        <dbReference type="SAM" id="Phobius"/>
    </source>
</evidence>
<organism evidence="2 4">
    <name type="scientific">Candidatus Iainarchaeum sp</name>
    <dbReference type="NCBI Taxonomy" id="3101447"/>
    <lineage>
        <taxon>Archaea</taxon>
        <taxon>Candidatus Iainarchaeota</taxon>
        <taxon>Candidatus Iainarchaeia</taxon>
        <taxon>Candidatus Iainarchaeales</taxon>
        <taxon>Candidatus Iainarchaeaceae</taxon>
        <taxon>Candidatus Iainarchaeum</taxon>
    </lineage>
</organism>
<dbReference type="PANTHER" id="PTHR40700">
    <property type="entry name" value="HYPOTHETICAL MEMBRANE PROTEIN, CONSERVED, DUF63 FAMILY"/>
    <property type="match status" value="1"/>
</dbReference>
<proteinExistence type="predicted"/>
<reference evidence="2" key="1">
    <citation type="journal article" date="2020" name="bioRxiv">
        <title>A rank-normalized archaeal taxonomy based on genome phylogeny resolves widespread incomplete and uneven classifications.</title>
        <authorList>
            <person name="Rinke C."/>
            <person name="Chuvochina M."/>
            <person name="Mussig A.J."/>
            <person name="Chaumeil P.-A."/>
            <person name="Waite D.W."/>
            <person name="Whitman W.B."/>
            <person name="Parks D.H."/>
            <person name="Hugenholtz P."/>
        </authorList>
    </citation>
    <scope>NUCLEOTIDE SEQUENCE</scope>
    <source>
        <strain evidence="2">UBA10011</strain>
    </source>
</reference>
<name>A0A7J4IQN2_9ARCH</name>
<dbReference type="EMBL" id="JAGVWF010000078">
    <property type="protein sequence ID" value="MBS3059780.1"/>
    <property type="molecule type" value="Genomic_DNA"/>
</dbReference>
<dbReference type="PANTHER" id="PTHR40700:SF1">
    <property type="entry name" value="DUF63 DOMAIN-CONTAINING PROTEIN"/>
    <property type="match status" value="1"/>
</dbReference>
<feature type="transmembrane region" description="Helical" evidence="1">
    <location>
        <begin position="127"/>
        <end position="146"/>
    </location>
</feature>
<evidence type="ECO:0000313" key="3">
    <source>
        <dbReference type="EMBL" id="MBS3059780.1"/>
    </source>
</evidence>
<reference evidence="3" key="3">
    <citation type="submission" date="2021-05" db="EMBL/GenBank/DDBJ databases">
        <title>Protein family content uncovers lineage relationships and bacterial pathway maintenance mechanisms in DPANN archaea.</title>
        <authorList>
            <person name="Castelle C.J."/>
            <person name="Meheust R."/>
            <person name="Jaffe A.L."/>
            <person name="Seitz K."/>
            <person name="Gong X."/>
            <person name="Baker B.J."/>
            <person name="Banfield J.F."/>
        </authorList>
    </citation>
    <scope>NUCLEOTIDE SEQUENCE</scope>
    <source>
        <strain evidence="3">RIFCSPHIGHO2_01_FULL_GW2011_AR10_43_9</strain>
    </source>
</reference>